<comment type="caution">
    <text evidence="1">The sequence shown here is derived from an EMBL/GenBank/DDBJ whole genome shotgun (WGS) entry which is preliminary data.</text>
</comment>
<proteinExistence type="predicted"/>
<reference evidence="1 2" key="1">
    <citation type="submission" date="2017-12" db="EMBL/GenBank/DDBJ databases">
        <title>Comparative genomics of Botrytis spp.</title>
        <authorList>
            <person name="Valero-Jimenez C.A."/>
            <person name="Tapia P."/>
            <person name="Veloso J."/>
            <person name="Silva-Moreno E."/>
            <person name="Staats M."/>
            <person name="Valdes J.H."/>
            <person name="Van Kan J.A.L."/>
        </authorList>
    </citation>
    <scope>NUCLEOTIDE SEQUENCE [LARGE SCALE GENOMIC DNA]</scope>
    <source>
        <strain evidence="1 2">Bp0003</strain>
    </source>
</reference>
<gene>
    <name evidence="1" type="ORF">BPAE_0109g00150</name>
</gene>
<dbReference type="Proteomes" id="UP000297910">
    <property type="component" value="Unassembled WGS sequence"/>
</dbReference>
<sequence>MLRHATKVTFDLSMPQRRSTCEPRYATNAQILGIQVTHNYKAAICNKGHIQSHPAKSKVTEPSAVWPLSYGKYA</sequence>
<evidence type="ECO:0000313" key="1">
    <source>
        <dbReference type="EMBL" id="TGO24207.1"/>
    </source>
</evidence>
<dbReference type="AlphaFoldDB" id="A0A4Z1FR86"/>
<evidence type="ECO:0000313" key="2">
    <source>
        <dbReference type="Proteomes" id="UP000297910"/>
    </source>
</evidence>
<name>A0A4Z1FR86_9HELO</name>
<protein>
    <submittedName>
        <fullName evidence="1">Uncharacterized protein</fullName>
    </submittedName>
</protein>
<dbReference type="EMBL" id="PQXI01000109">
    <property type="protein sequence ID" value="TGO24207.1"/>
    <property type="molecule type" value="Genomic_DNA"/>
</dbReference>
<accession>A0A4Z1FR86</accession>
<keyword evidence="2" id="KW-1185">Reference proteome</keyword>
<organism evidence="1 2">
    <name type="scientific">Botrytis paeoniae</name>
    <dbReference type="NCBI Taxonomy" id="278948"/>
    <lineage>
        <taxon>Eukaryota</taxon>
        <taxon>Fungi</taxon>
        <taxon>Dikarya</taxon>
        <taxon>Ascomycota</taxon>
        <taxon>Pezizomycotina</taxon>
        <taxon>Leotiomycetes</taxon>
        <taxon>Helotiales</taxon>
        <taxon>Sclerotiniaceae</taxon>
        <taxon>Botrytis</taxon>
    </lineage>
</organism>